<dbReference type="InterPro" id="IPR025517">
    <property type="entry name" value="DUF4405"/>
</dbReference>
<dbReference type="Proteomes" id="UP000035301">
    <property type="component" value="Unassembled WGS sequence"/>
</dbReference>
<protein>
    <recommendedName>
        <fullName evidence="2">Flavinylation-associated cytochrome domain-containing protein</fullName>
    </recommendedName>
</protein>
<proteinExistence type="predicted"/>
<evidence type="ECO:0000259" key="2">
    <source>
        <dbReference type="Pfam" id="PF14358"/>
    </source>
</evidence>
<feature type="transmembrane region" description="Helical" evidence="1">
    <location>
        <begin position="63"/>
        <end position="81"/>
    </location>
</feature>
<keyword evidence="1" id="KW-1133">Transmembrane helix</keyword>
<feature type="transmembrane region" description="Helical" evidence="1">
    <location>
        <begin position="12"/>
        <end position="34"/>
    </location>
</feature>
<sequence length="102" mass="11227">MAMKKIAINALVDIGCLITFIPSVISGLVLYLVLPSGGGPGSGWDLFLDIPRNQWVAMHDNSSLVFAALVIVHLLLHWKFFRHIGRHLTRNKTGDAQPPGDR</sequence>
<dbReference type="Pfam" id="PF14358">
    <property type="entry name" value="DUF4405"/>
    <property type="match status" value="1"/>
</dbReference>
<keyword evidence="1" id="KW-0812">Transmembrane</keyword>
<evidence type="ECO:0000313" key="3">
    <source>
        <dbReference type="EMBL" id="KLK87897.1"/>
    </source>
</evidence>
<dbReference type="AlphaFoldDB" id="A0A0H1R5E5"/>
<comment type="caution">
    <text evidence="3">The sequence shown here is derived from an EMBL/GenBank/DDBJ whole genome shotgun (WGS) entry which is preliminary data.</text>
</comment>
<reference evidence="3 4" key="1">
    <citation type="journal article" date="2015" name="Int. J. Syst. Evol. Microbiol.">
        <title>Methanoculleus sediminis sp. nov., a methanogen from sediments near a submarine mud volcano.</title>
        <authorList>
            <person name="Chen S.C."/>
            <person name="Chen M.F."/>
            <person name="Lai M.C."/>
            <person name="Weng C.Y."/>
            <person name="Wu S.Y."/>
            <person name="Lin S."/>
            <person name="Yang T.F."/>
            <person name="Chen P.C."/>
        </authorList>
    </citation>
    <scope>NUCLEOTIDE SEQUENCE [LARGE SCALE GENOMIC DNA]</scope>
    <source>
        <strain evidence="3 4">S3Fa</strain>
    </source>
</reference>
<keyword evidence="4" id="KW-1185">Reference proteome</keyword>
<evidence type="ECO:0000256" key="1">
    <source>
        <dbReference type="SAM" id="Phobius"/>
    </source>
</evidence>
<dbReference type="EMBL" id="JXOJ01000003">
    <property type="protein sequence ID" value="KLK87897.1"/>
    <property type="molecule type" value="Genomic_DNA"/>
</dbReference>
<evidence type="ECO:0000313" key="4">
    <source>
        <dbReference type="Proteomes" id="UP000035301"/>
    </source>
</evidence>
<name>A0A0H1R5E5_9EURY</name>
<organism evidence="3 4">
    <name type="scientific">Methanoculleus sediminis</name>
    <dbReference type="NCBI Taxonomy" id="1550566"/>
    <lineage>
        <taxon>Archaea</taxon>
        <taxon>Methanobacteriati</taxon>
        <taxon>Methanobacteriota</taxon>
        <taxon>Stenosarchaea group</taxon>
        <taxon>Methanomicrobia</taxon>
        <taxon>Methanomicrobiales</taxon>
        <taxon>Methanomicrobiaceae</taxon>
        <taxon>Methanoculleus</taxon>
    </lineage>
</organism>
<dbReference type="PATRIC" id="fig|1550566.3.peg.1678"/>
<gene>
    <name evidence="3" type="ORF">SZ63_07705</name>
</gene>
<feature type="domain" description="Flavinylation-associated cytochrome" evidence="2">
    <location>
        <begin position="11"/>
        <end position="78"/>
    </location>
</feature>
<keyword evidence="1" id="KW-0472">Membrane</keyword>
<accession>A0A0H1R5E5</accession>